<evidence type="ECO:0000256" key="8">
    <source>
        <dbReference type="SAM" id="Coils"/>
    </source>
</evidence>
<evidence type="ECO:0000256" key="1">
    <source>
        <dbReference type="ARBA" id="ARBA00004123"/>
    </source>
</evidence>
<dbReference type="GO" id="GO:0045944">
    <property type="term" value="P:positive regulation of transcription by RNA polymerase II"/>
    <property type="evidence" value="ECO:0007669"/>
    <property type="project" value="TreeGrafter"/>
</dbReference>
<keyword evidence="2" id="KW-0479">Metal-binding</keyword>
<dbReference type="AlphaFoldDB" id="N4TG59"/>
<dbReference type="GO" id="GO:0005634">
    <property type="term" value="C:nucleus"/>
    <property type="evidence" value="ECO:0007669"/>
    <property type="project" value="UniProtKB-SubCell"/>
</dbReference>
<dbReference type="InterPro" id="IPR052202">
    <property type="entry name" value="Yeast_MetPath_Reg"/>
</dbReference>
<evidence type="ECO:0000256" key="9">
    <source>
        <dbReference type="SAM" id="MobiDB-lite"/>
    </source>
</evidence>
<dbReference type="InterPro" id="IPR007219">
    <property type="entry name" value="XnlR_reg_dom"/>
</dbReference>
<evidence type="ECO:0000256" key="3">
    <source>
        <dbReference type="ARBA" id="ARBA00022833"/>
    </source>
</evidence>
<gene>
    <name evidence="11" type="ORF">FOC1_g10015335</name>
</gene>
<dbReference type="VEuPathDB" id="FungiDB:FOC1_g10015335"/>
<dbReference type="PANTHER" id="PTHR47782">
    <property type="entry name" value="ZN(II)2CYS6 TRANSCRIPTION FACTOR (EUROFUNG)-RELATED"/>
    <property type="match status" value="1"/>
</dbReference>
<keyword evidence="5" id="KW-0238">DNA-binding</keyword>
<organism evidence="11 12">
    <name type="scientific">Fusarium oxysporum f. sp. cubense (strain race 1)</name>
    <name type="common">Panama disease fungus</name>
    <dbReference type="NCBI Taxonomy" id="1229664"/>
    <lineage>
        <taxon>Eukaryota</taxon>
        <taxon>Fungi</taxon>
        <taxon>Dikarya</taxon>
        <taxon>Ascomycota</taxon>
        <taxon>Pezizomycotina</taxon>
        <taxon>Sordariomycetes</taxon>
        <taxon>Hypocreomycetidae</taxon>
        <taxon>Hypocreales</taxon>
        <taxon>Nectriaceae</taxon>
        <taxon>Fusarium</taxon>
        <taxon>Fusarium oxysporum species complex</taxon>
    </lineage>
</organism>
<dbReference type="HOGENOM" id="CLU_032324_0_0_1"/>
<feature type="region of interest" description="Disordered" evidence="9">
    <location>
        <begin position="96"/>
        <end position="118"/>
    </location>
</feature>
<evidence type="ECO:0000256" key="5">
    <source>
        <dbReference type="ARBA" id="ARBA00023125"/>
    </source>
</evidence>
<feature type="domain" description="Xylanolytic transcriptional activator regulatory" evidence="10">
    <location>
        <begin position="319"/>
        <end position="394"/>
    </location>
</feature>
<accession>N4TG59</accession>
<feature type="region of interest" description="Disordered" evidence="9">
    <location>
        <begin position="1"/>
        <end position="33"/>
    </location>
</feature>
<dbReference type="GO" id="GO:0006351">
    <property type="term" value="P:DNA-templated transcription"/>
    <property type="evidence" value="ECO:0007669"/>
    <property type="project" value="InterPro"/>
</dbReference>
<protein>
    <submittedName>
        <fullName evidence="11">Protein STB5</fullName>
    </submittedName>
</protein>
<evidence type="ECO:0000313" key="12">
    <source>
        <dbReference type="Proteomes" id="UP000016928"/>
    </source>
</evidence>
<reference evidence="12" key="2">
    <citation type="journal article" date="2014" name="PLoS ONE">
        <title>Genome and Transcriptome Analysis of the Fungal Pathogen Fusarium oxysporum f. sp. cubense Causing Banana Vascular Wilt Disease.</title>
        <authorList>
            <person name="Guo L."/>
            <person name="Han L."/>
            <person name="Yang L."/>
            <person name="Zeng H."/>
            <person name="Fan D."/>
            <person name="Zhu Y."/>
            <person name="Feng Y."/>
            <person name="Wang G."/>
            <person name="Peng C."/>
            <person name="Jiang X."/>
            <person name="Zhou D."/>
            <person name="Ni P."/>
            <person name="Liang C."/>
            <person name="Liu L."/>
            <person name="Wang J."/>
            <person name="Mao C."/>
            <person name="Fang X."/>
            <person name="Peng M."/>
            <person name="Huang J."/>
        </authorList>
    </citation>
    <scope>NUCLEOTIDE SEQUENCE [LARGE SCALE GENOMIC DNA]</scope>
    <source>
        <strain evidence="12">race 1</strain>
    </source>
</reference>
<reference evidence="12" key="1">
    <citation type="submission" date="2012-09" db="EMBL/GenBank/DDBJ databases">
        <title>Genome sequencing and comparative transcriptomics of race 1 and race 4 of banana pathogen: Fusarium oxysporum f. sp. cubense.</title>
        <authorList>
            <person name="Fang X."/>
            <person name="Huang J."/>
        </authorList>
    </citation>
    <scope>NUCLEOTIDE SEQUENCE [LARGE SCALE GENOMIC DNA]</scope>
    <source>
        <strain evidence="12">race 1</strain>
    </source>
</reference>
<keyword evidence="8" id="KW-0175">Coiled coil</keyword>
<name>N4TG59_FUSC1</name>
<evidence type="ECO:0000256" key="7">
    <source>
        <dbReference type="ARBA" id="ARBA00023242"/>
    </source>
</evidence>
<evidence type="ECO:0000256" key="6">
    <source>
        <dbReference type="ARBA" id="ARBA00023163"/>
    </source>
</evidence>
<sequence>MATDWRELSRVSLPSPARASSPSSSQSQPPQKNSLAYLGVECTARSQQFDFNGEDTTLTHARVSGYVESLRRRVAELEQKIKIAEQKHVQARHTSFGTADAVSPVNGKRRRSNYGSISSAPVNEQIAANGEEQSSVQDTMSAIGLLSNKAMAESRTNTGDRPHKLAIIESISAALAVDGRDPSKASSSQPVYVMDDQLIPLTRELTLSHFQRFLDWSVWLPHIDEHRLFEQYEAVLEMSNQGADPARTALPRFNTYLAVAIGISMSPDAGRLSSLATNLHAAAVKLLPFILHSQGPLDTLHCMLLLAVFSMFSASGGSAWHLMGFIMTNCIAAGLHKTVPPHSTSDSDGTYRVEWLFWSVYLWDRQVSSSVMGRPFTTTEVDISVSVPDVTEDEIEPRISGAVKNKLNLSKHLITHAQLISDVLGRYPSSPLFSYSNLCFWREFPPQTGGTTTPTSPQFDYLDQLACRALILMVQPRDQNLTNSEVDAESDGEVEADTISCCKALIEKLYNMSGSGTTVSFLDAYDILAAAVAYVCLVQRAPQPNQQGLTQTFEVVSKASILLTQCSSKFSALSIFQQFLLSLSTKMMEGQGNLQNYQGFIPPEIPSHLRRIVQRYSSSGTISNSL</sequence>
<evidence type="ECO:0000256" key="2">
    <source>
        <dbReference type="ARBA" id="ARBA00022723"/>
    </source>
</evidence>
<dbReference type="GO" id="GO:0000981">
    <property type="term" value="F:DNA-binding transcription factor activity, RNA polymerase II-specific"/>
    <property type="evidence" value="ECO:0007669"/>
    <property type="project" value="TreeGrafter"/>
</dbReference>
<keyword evidence="4" id="KW-0805">Transcription regulation</keyword>
<evidence type="ECO:0000259" key="10">
    <source>
        <dbReference type="SMART" id="SM00906"/>
    </source>
</evidence>
<dbReference type="OrthoDB" id="25921at2759"/>
<dbReference type="Pfam" id="PF04082">
    <property type="entry name" value="Fungal_trans"/>
    <property type="match status" value="1"/>
</dbReference>
<dbReference type="OMA" id="ADTISCC"/>
<dbReference type="STRING" id="1229664.N4TG59"/>
<feature type="coiled-coil region" evidence="8">
    <location>
        <begin position="67"/>
        <end position="94"/>
    </location>
</feature>
<dbReference type="GO" id="GO:0043565">
    <property type="term" value="F:sequence-specific DNA binding"/>
    <property type="evidence" value="ECO:0007669"/>
    <property type="project" value="TreeGrafter"/>
</dbReference>
<dbReference type="CDD" id="cd12148">
    <property type="entry name" value="fungal_TF_MHR"/>
    <property type="match status" value="1"/>
</dbReference>
<comment type="subcellular location">
    <subcellularLocation>
        <location evidence="1">Nucleus</location>
    </subcellularLocation>
</comment>
<proteinExistence type="predicted"/>
<keyword evidence="6" id="KW-0804">Transcription</keyword>
<feature type="compositionally biased region" description="Low complexity" evidence="9">
    <location>
        <begin position="10"/>
        <end position="30"/>
    </location>
</feature>
<dbReference type="GO" id="GO:0008270">
    <property type="term" value="F:zinc ion binding"/>
    <property type="evidence" value="ECO:0007669"/>
    <property type="project" value="InterPro"/>
</dbReference>
<keyword evidence="7" id="KW-0539">Nucleus</keyword>
<keyword evidence="3" id="KW-0862">Zinc</keyword>
<dbReference type="EMBL" id="KB731260">
    <property type="protein sequence ID" value="ENH62358.1"/>
    <property type="molecule type" value="Genomic_DNA"/>
</dbReference>
<dbReference type="PANTHER" id="PTHR47782:SF14">
    <property type="entry name" value="ZN(II)2CYS6 TRANSCRIPTION FACTOR (EUROFUNG)"/>
    <property type="match status" value="1"/>
</dbReference>
<dbReference type="SMART" id="SM00906">
    <property type="entry name" value="Fungal_trans"/>
    <property type="match status" value="1"/>
</dbReference>
<evidence type="ECO:0000256" key="4">
    <source>
        <dbReference type="ARBA" id="ARBA00023015"/>
    </source>
</evidence>
<dbReference type="Proteomes" id="UP000016928">
    <property type="component" value="Unassembled WGS sequence"/>
</dbReference>
<evidence type="ECO:0000313" key="11">
    <source>
        <dbReference type="EMBL" id="ENH62358.1"/>
    </source>
</evidence>